<dbReference type="EMBL" id="MU827796">
    <property type="protein sequence ID" value="KAJ7328590.1"/>
    <property type="molecule type" value="Genomic_DNA"/>
</dbReference>
<keyword evidence="2" id="KW-1185">Reference proteome</keyword>
<evidence type="ECO:0000313" key="2">
    <source>
        <dbReference type="Proteomes" id="UP001163046"/>
    </source>
</evidence>
<sequence length="71" mass="7963">MDLEDLSNFWARFQIAFSWDYPEGLDVQAVQSAVFHVVGDGETRAQDQLVLAVSSQLEQVLSSHDQSHIVT</sequence>
<organism evidence="1 2">
    <name type="scientific">Desmophyllum pertusum</name>
    <dbReference type="NCBI Taxonomy" id="174260"/>
    <lineage>
        <taxon>Eukaryota</taxon>
        <taxon>Metazoa</taxon>
        <taxon>Cnidaria</taxon>
        <taxon>Anthozoa</taxon>
        <taxon>Hexacorallia</taxon>
        <taxon>Scleractinia</taxon>
        <taxon>Caryophylliina</taxon>
        <taxon>Caryophylliidae</taxon>
        <taxon>Desmophyllum</taxon>
    </lineage>
</organism>
<accession>A0A9W9YDR2</accession>
<gene>
    <name evidence="1" type="ORF">OS493_024511</name>
</gene>
<protein>
    <submittedName>
        <fullName evidence="1">Uncharacterized protein</fullName>
    </submittedName>
</protein>
<reference evidence="1" key="1">
    <citation type="submission" date="2023-01" db="EMBL/GenBank/DDBJ databases">
        <title>Genome assembly of the deep-sea coral Lophelia pertusa.</title>
        <authorList>
            <person name="Herrera S."/>
            <person name="Cordes E."/>
        </authorList>
    </citation>
    <scope>NUCLEOTIDE SEQUENCE</scope>
    <source>
        <strain evidence="1">USNM1676648</strain>
        <tissue evidence="1">Polyp</tissue>
    </source>
</reference>
<dbReference type="Proteomes" id="UP001163046">
    <property type="component" value="Unassembled WGS sequence"/>
</dbReference>
<dbReference type="OrthoDB" id="5981473at2759"/>
<dbReference type="AlphaFoldDB" id="A0A9W9YDR2"/>
<proteinExistence type="predicted"/>
<name>A0A9W9YDR2_9CNID</name>
<comment type="caution">
    <text evidence="1">The sequence shown here is derived from an EMBL/GenBank/DDBJ whole genome shotgun (WGS) entry which is preliminary data.</text>
</comment>
<evidence type="ECO:0000313" key="1">
    <source>
        <dbReference type="EMBL" id="KAJ7328590.1"/>
    </source>
</evidence>